<dbReference type="Proteomes" id="UP000287756">
    <property type="component" value="Chromosome"/>
</dbReference>
<dbReference type="KEGG" id="hli:HLI_11775"/>
<evidence type="ECO:0000259" key="2">
    <source>
        <dbReference type="PROSITE" id="PS50110"/>
    </source>
</evidence>
<name>A0A410MDW4_9BACI</name>
<feature type="domain" description="Response regulatory" evidence="2">
    <location>
        <begin position="3"/>
        <end position="117"/>
    </location>
</feature>
<evidence type="ECO:0000313" key="4">
    <source>
        <dbReference type="Proteomes" id="UP000287756"/>
    </source>
</evidence>
<dbReference type="InterPro" id="IPR001789">
    <property type="entry name" value="Sig_transdc_resp-reg_receiver"/>
</dbReference>
<feature type="modified residue" description="4-aspartylphosphate" evidence="1">
    <location>
        <position position="53"/>
    </location>
</feature>
<evidence type="ECO:0000313" key="3">
    <source>
        <dbReference type="EMBL" id="QAS52826.1"/>
    </source>
</evidence>
<dbReference type="Pfam" id="PF00072">
    <property type="entry name" value="Response_reg"/>
    <property type="match status" value="1"/>
</dbReference>
<dbReference type="EMBL" id="CP026118">
    <property type="protein sequence ID" value="QAS52826.1"/>
    <property type="molecule type" value="Genomic_DNA"/>
</dbReference>
<dbReference type="Gene3D" id="3.40.50.2300">
    <property type="match status" value="1"/>
</dbReference>
<dbReference type="PROSITE" id="PS50110">
    <property type="entry name" value="RESPONSE_REGULATORY"/>
    <property type="match status" value="1"/>
</dbReference>
<dbReference type="InterPro" id="IPR052048">
    <property type="entry name" value="ST_Response_Regulator"/>
</dbReference>
<dbReference type="InterPro" id="IPR011006">
    <property type="entry name" value="CheY-like_superfamily"/>
</dbReference>
<dbReference type="PANTHER" id="PTHR43228">
    <property type="entry name" value="TWO-COMPONENT RESPONSE REGULATOR"/>
    <property type="match status" value="1"/>
</dbReference>
<dbReference type="RefSeq" id="WP_128525103.1">
    <property type="nucleotide sequence ID" value="NZ_CP026118.1"/>
</dbReference>
<reference evidence="3 4" key="1">
    <citation type="submission" date="2018-01" db="EMBL/GenBank/DDBJ databases">
        <title>The whole genome sequencing and assembly of Halobacillus litoralis ERB031 strain.</title>
        <authorList>
            <person name="Lee S.-J."/>
            <person name="Park M.-K."/>
            <person name="Kim J.-Y."/>
            <person name="Lee Y.-J."/>
            <person name="Yi H."/>
            <person name="Bahn Y.-S."/>
            <person name="Kim J.F."/>
            <person name="Lee D.-W."/>
        </authorList>
    </citation>
    <scope>NUCLEOTIDE SEQUENCE [LARGE SCALE GENOMIC DNA]</scope>
    <source>
        <strain evidence="3 4">ERB 031</strain>
    </source>
</reference>
<protein>
    <submittedName>
        <fullName evidence="3">Two-component system response regulator</fullName>
    </submittedName>
</protein>
<dbReference type="AlphaFoldDB" id="A0A410MDW4"/>
<dbReference type="OrthoDB" id="9790669at2"/>
<gene>
    <name evidence="3" type="ORF">HLI_11775</name>
</gene>
<dbReference type="GO" id="GO:0000160">
    <property type="term" value="P:phosphorelay signal transduction system"/>
    <property type="evidence" value="ECO:0007669"/>
    <property type="project" value="InterPro"/>
</dbReference>
<dbReference type="SMART" id="SM00448">
    <property type="entry name" value="REC"/>
    <property type="match status" value="1"/>
</dbReference>
<accession>A0A410MDW4</accession>
<organism evidence="3 4">
    <name type="scientific">Halobacillus litoralis</name>
    <dbReference type="NCBI Taxonomy" id="45668"/>
    <lineage>
        <taxon>Bacteria</taxon>
        <taxon>Bacillati</taxon>
        <taxon>Bacillota</taxon>
        <taxon>Bacilli</taxon>
        <taxon>Bacillales</taxon>
        <taxon>Bacillaceae</taxon>
        <taxon>Halobacillus</taxon>
    </lineage>
</organism>
<dbReference type="PANTHER" id="PTHR43228:SF1">
    <property type="entry name" value="TWO-COMPONENT RESPONSE REGULATOR ARR22"/>
    <property type="match status" value="1"/>
</dbReference>
<evidence type="ECO:0000256" key="1">
    <source>
        <dbReference type="PROSITE-ProRule" id="PRU00169"/>
    </source>
</evidence>
<sequence>MPTALIIDDSTFMRNWVRHILENQSFTVVAEANNGILGVVQYKTYSPDIVLMDVVMPKMNGVRALEMIINFDPQAKVIISSSLGDSYLVDQCATIGAYDFIQKPFFDRLPSILDNII</sequence>
<keyword evidence="1" id="KW-0597">Phosphoprotein</keyword>
<dbReference type="SUPFAM" id="SSF52172">
    <property type="entry name" value="CheY-like"/>
    <property type="match status" value="1"/>
</dbReference>
<proteinExistence type="predicted"/>